<dbReference type="InterPro" id="IPR006680">
    <property type="entry name" value="Amidohydro-rel"/>
</dbReference>
<dbReference type="GO" id="GO:0016787">
    <property type="term" value="F:hydrolase activity"/>
    <property type="evidence" value="ECO:0007669"/>
    <property type="project" value="InterPro"/>
</dbReference>
<dbReference type="CDD" id="cd08152">
    <property type="entry name" value="y4iL_like"/>
    <property type="match status" value="1"/>
</dbReference>
<dbReference type="EMBL" id="QGDH01000132">
    <property type="protein sequence ID" value="RAR05527.1"/>
    <property type="molecule type" value="Genomic_DNA"/>
</dbReference>
<dbReference type="SUPFAM" id="SSF56634">
    <property type="entry name" value="Heme-dependent catalase-like"/>
    <property type="match status" value="1"/>
</dbReference>
<gene>
    <name evidence="2" type="ORF">DDE83_007351</name>
</gene>
<keyword evidence="2" id="KW-0560">Oxidoreductase</keyword>
<dbReference type="GO" id="GO:0140825">
    <property type="term" value="F:lactoperoxidase activity"/>
    <property type="evidence" value="ECO:0007669"/>
    <property type="project" value="UniProtKB-EC"/>
</dbReference>
<dbReference type="Gene3D" id="2.40.180.10">
    <property type="entry name" value="Catalase core domain"/>
    <property type="match status" value="1"/>
</dbReference>
<dbReference type="PANTHER" id="PTHR36195:SF4">
    <property type="entry name" value="DOMAIN PROTEIN, PUTATIVE (AFU_ORTHOLOGUE AFUA_5G01990)-RELATED"/>
    <property type="match status" value="1"/>
</dbReference>
<name>A0A364MWK4_STELY</name>
<dbReference type="GO" id="GO:0020037">
    <property type="term" value="F:heme binding"/>
    <property type="evidence" value="ECO:0007669"/>
    <property type="project" value="InterPro"/>
</dbReference>
<proteinExistence type="predicted"/>
<dbReference type="PANTHER" id="PTHR36195">
    <property type="entry name" value="DOMAIN PROTEIN, PUTATIVE (AFU_ORTHOLOGUE AFUA_5G01990)-RELATED-RELATED"/>
    <property type="match status" value="1"/>
</dbReference>
<dbReference type="SUPFAM" id="SSF51556">
    <property type="entry name" value="Metallo-dependent hydrolases"/>
    <property type="match status" value="1"/>
</dbReference>
<accession>A0A364MWK4</accession>
<dbReference type="STRING" id="183478.A0A364MWK4"/>
<evidence type="ECO:0000313" key="3">
    <source>
        <dbReference type="Proteomes" id="UP000249619"/>
    </source>
</evidence>
<feature type="domain" description="Amidohydrolase-related" evidence="1">
    <location>
        <begin position="486"/>
        <end position="807"/>
    </location>
</feature>
<evidence type="ECO:0000259" key="1">
    <source>
        <dbReference type="Pfam" id="PF04909"/>
    </source>
</evidence>
<keyword evidence="2" id="KW-0575">Peroxidase</keyword>
<dbReference type="EC" id="1.11.1.6" evidence="2"/>
<dbReference type="InterPro" id="IPR020835">
    <property type="entry name" value="Catalase_sf"/>
</dbReference>
<dbReference type="AlphaFoldDB" id="A0A364MWK4"/>
<organism evidence="2 3">
    <name type="scientific">Stemphylium lycopersici</name>
    <name type="common">Tomato gray leaf spot disease fungus</name>
    <name type="synonym">Thyrospora lycopersici</name>
    <dbReference type="NCBI Taxonomy" id="183478"/>
    <lineage>
        <taxon>Eukaryota</taxon>
        <taxon>Fungi</taxon>
        <taxon>Dikarya</taxon>
        <taxon>Ascomycota</taxon>
        <taxon>Pezizomycotina</taxon>
        <taxon>Dothideomycetes</taxon>
        <taxon>Pleosporomycetidae</taxon>
        <taxon>Pleosporales</taxon>
        <taxon>Pleosporineae</taxon>
        <taxon>Pleosporaceae</taxon>
        <taxon>Stemphylium</taxon>
    </lineage>
</organism>
<reference evidence="3" key="1">
    <citation type="submission" date="2018-05" db="EMBL/GenBank/DDBJ databases">
        <title>Draft genome sequence of Stemphylium lycopersici strain CIDEFI 213.</title>
        <authorList>
            <person name="Medina R."/>
            <person name="Franco M.E.E."/>
            <person name="Lucentini C.G."/>
            <person name="Saparrat M.C.N."/>
            <person name="Balatti P.A."/>
        </authorList>
    </citation>
    <scope>NUCLEOTIDE SEQUENCE [LARGE SCALE GENOMIC DNA]</scope>
    <source>
        <strain evidence="3">CIDEFI 213</strain>
    </source>
</reference>
<keyword evidence="3" id="KW-1185">Reference proteome</keyword>
<dbReference type="InterPro" id="IPR032466">
    <property type="entry name" value="Metal_Hydrolase"/>
</dbReference>
<sequence length="817" mass="91891">MSGTKIETCPMGYHRIENIHNGKVANGTIKAGGQDKKAPGTFIKWDSPGVENISVGEEQKIKDVSAQFNRFQMMNFNEHMHCLRGTHLKTQGCVMGKFIVHDNLPPYLAQGMFAKPGTYDVIMRYSSLTPKILPDNLAAPRGIGMKIFGIEGDKLWGEDKKTQDWTFNNYPVLELRDPQTTYDIADALERNWNDLPKFADEQSKRVDADVATLGAQLPKQHMVAMPEYSQSAYRHGEYVAKYGVFPASEFQKELENEEVQADDPINVLSQALRKHHLNNTISYTFCAQMLQDLAEQPVDDIGIEWDPKKYPFEQIATLEFPPQDSWLPEFRTWWDDRITVNSWHGLKEHQPLGSTNRMRRVVYAESRKLRLRVNGYKDGDYVEPASVGEVPGKGLEAPQIGLKYQGAATTAEPDKPKSMYPFGHPSTNDTRYREKELWLKIQQDAYLDGIDLTTLPFAKDAVASIVALAGDKVDVAKFGFEGVKRVDLHTHPIPEWFRALELNAAGRATPSWSVEGHLKFMAEHQIAHSVLCISTPQANAFMAETDEALRKKKILALARLLNCFAAELCNIYPEQFSWLAVMPLPHVQESIVELKRMYGITGQEPVGVGLLTNHEGLYPGDAAFDPLWKYLQERAGDEGREVVFVHPTEPIIKLDDGRLINSRPSPLRSGLGEFYFETARAISSLTASSAILNHPSLHWRVSHGAGAFPDISERFLLGFPDISAAAREAYKTRFWYDSAGPVWPKQVKGLTEGMDVPVSQMVFGTDYPYGIGFWDVDANIRGLAEVEWIGEGEKEMVFWGNARALWRGKIKAIEGSK</sequence>
<dbReference type="Proteomes" id="UP000249619">
    <property type="component" value="Unassembled WGS sequence"/>
</dbReference>
<protein>
    <submittedName>
        <fullName evidence="2">Heme-dependent catalase</fullName>
        <ecNumber evidence="2">1.11.1.6</ecNumber>
        <ecNumber evidence="2">1.11.1.7</ecNumber>
    </submittedName>
</protein>
<dbReference type="GO" id="GO:0004096">
    <property type="term" value="F:catalase activity"/>
    <property type="evidence" value="ECO:0007669"/>
    <property type="project" value="UniProtKB-EC"/>
</dbReference>
<dbReference type="EC" id="1.11.1.7" evidence="2"/>
<dbReference type="Gene3D" id="3.20.20.140">
    <property type="entry name" value="Metal-dependent hydrolases"/>
    <property type="match status" value="1"/>
</dbReference>
<dbReference type="Pfam" id="PF04909">
    <property type="entry name" value="Amidohydro_2"/>
    <property type="match status" value="1"/>
</dbReference>
<evidence type="ECO:0000313" key="2">
    <source>
        <dbReference type="EMBL" id="RAR05527.1"/>
    </source>
</evidence>
<comment type="caution">
    <text evidence="2">The sequence shown here is derived from an EMBL/GenBank/DDBJ whole genome shotgun (WGS) entry which is preliminary data.</text>
</comment>